<evidence type="ECO:0000256" key="3">
    <source>
        <dbReference type="ARBA" id="ARBA00012780"/>
    </source>
</evidence>
<accession>A0A226DPJ5</accession>
<protein>
    <recommendedName>
        <fullName evidence="3">glucan endo-1,3-beta-D-glucosidase</fullName>
        <ecNumber evidence="3">3.2.1.39</ecNumber>
    </recommendedName>
    <alternativeName>
        <fullName evidence="13">Endo-1,3-beta-glucanase btgC</fullName>
    </alternativeName>
    <alternativeName>
        <fullName evidence="12">Laminarinase btgC</fullName>
    </alternativeName>
</protein>
<comment type="catalytic activity">
    <reaction evidence="1">
        <text>Hydrolysis of (1-&gt;3)-beta-D-glucosidic linkages in (1-&gt;3)-beta-D-glucans.</text>
        <dbReference type="EC" id="3.2.1.39"/>
    </reaction>
</comment>
<comment type="caution">
    <text evidence="15">The sequence shown here is derived from an EMBL/GenBank/DDBJ whole genome shotgun (WGS) entry which is preliminary data.</text>
</comment>
<dbReference type="Proteomes" id="UP000198287">
    <property type="component" value="Unassembled WGS sequence"/>
</dbReference>
<dbReference type="InterPro" id="IPR050732">
    <property type="entry name" value="Beta-glucan_modifiers"/>
</dbReference>
<evidence type="ECO:0000256" key="2">
    <source>
        <dbReference type="ARBA" id="ARBA00004236"/>
    </source>
</evidence>
<keyword evidence="5" id="KW-0378">Hydrolase</keyword>
<keyword evidence="10" id="KW-0624">Polysaccharide degradation</keyword>
<dbReference type="AlphaFoldDB" id="A0A226DPJ5"/>
<gene>
    <name evidence="15" type="ORF">Fcan01_18823</name>
</gene>
<comment type="subcellular location">
    <subcellularLocation>
        <location evidence="2">Cell membrane</location>
    </subcellularLocation>
</comment>
<evidence type="ECO:0000256" key="14">
    <source>
        <dbReference type="SAM" id="SignalP"/>
    </source>
</evidence>
<dbReference type="EC" id="3.2.1.39" evidence="3"/>
<feature type="signal peptide" evidence="14">
    <location>
        <begin position="1"/>
        <end position="18"/>
    </location>
</feature>
<name>A0A226DPJ5_FOLCA</name>
<evidence type="ECO:0000256" key="4">
    <source>
        <dbReference type="ARBA" id="ARBA00022475"/>
    </source>
</evidence>
<dbReference type="GO" id="GO:0000272">
    <property type="term" value="P:polysaccharide catabolic process"/>
    <property type="evidence" value="ECO:0007669"/>
    <property type="project" value="UniProtKB-KW"/>
</dbReference>
<dbReference type="SUPFAM" id="SSF51445">
    <property type="entry name" value="(Trans)glycosidases"/>
    <property type="match status" value="1"/>
</dbReference>
<feature type="chain" id="PRO_5013234404" description="glucan endo-1,3-beta-D-glucosidase" evidence="14">
    <location>
        <begin position="19"/>
        <end position="387"/>
    </location>
</feature>
<keyword evidence="9" id="KW-0961">Cell wall biogenesis/degradation</keyword>
<evidence type="ECO:0000256" key="13">
    <source>
        <dbReference type="ARBA" id="ARBA00043078"/>
    </source>
</evidence>
<dbReference type="OrthoDB" id="7769663at2759"/>
<dbReference type="GO" id="GO:0005886">
    <property type="term" value="C:plasma membrane"/>
    <property type="evidence" value="ECO:0007669"/>
    <property type="project" value="UniProtKB-SubCell"/>
</dbReference>
<dbReference type="PANTHER" id="PTHR16631">
    <property type="entry name" value="GLUCAN 1,3-BETA-GLUCOSIDASE"/>
    <property type="match status" value="1"/>
</dbReference>
<dbReference type="PANTHER" id="PTHR16631:SF17">
    <property type="entry name" value="GLUCAN ENDO-1,3-BETA-GLUCOSIDASE BTGC"/>
    <property type="match status" value="1"/>
</dbReference>
<dbReference type="InterPro" id="IPR017853">
    <property type="entry name" value="GH"/>
</dbReference>
<keyword evidence="6" id="KW-0472">Membrane</keyword>
<dbReference type="GO" id="GO:0071555">
    <property type="term" value="P:cell wall organization"/>
    <property type="evidence" value="ECO:0007669"/>
    <property type="project" value="UniProtKB-KW"/>
</dbReference>
<evidence type="ECO:0000256" key="7">
    <source>
        <dbReference type="ARBA" id="ARBA00023180"/>
    </source>
</evidence>
<keyword evidence="7" id="KW-0325">Glycoprotein</keyword>
<evidence type="ECO:0000256" key="8">
    <source>
        <dbReference type="ARBA" id="ARBA00023277"/>
    </source>
</evidence>
<dbReference type="OMA" id="GTHEPHY"/>
<sequence>MYFHLGIVLLFLIEKGLSSTLTPQSDFDKSYVGVVYEPYTKNHDNRHDYTLDEVKDMLLVVSKRFKWISTYGMGTISATSKWNEGQAGGFSGMAASQINQEMNSLQLVVNLGTWLISNDAVMKQEIVNAFTVAGLANSNFPGTVNGVIITSHHTYTDDQLRTVVHLLSQNLATARNLKVQLGLRTSNCDALTRNSELIRLLDFINCQKFPTSQTSKSNVSAEVGLVGRYFLQLRQEFGTIKPNLTVIGETGWASFDKSGSQREYNSSVKFWREMGQWAKINKFRVDMFTAFDEPWKIAIGTHEPHYGWWERVGNESSGSDAFREKLTYLEPEPAKPKSPWSVEVIEGRVIKDDTPPTSKNIASSPTILSEFVRFLLMITLYQKFVTL</sequence>
<proteinExistence type="predicted"/>
<organism evidence="15 16">
    <name type="scientific">Folsomia candida</name>
    <name type="common">Springtail</name>
    <dbReference type="NCBI Taxonomy" id="158441"/>
    <lineage>
        <taxon>Eukaryota</taxon>
        <taxon>Metazoa</taxon>
        <taxon>Ecdysozoa</taxon>
        <taxon>Arthropoda</taxon>
        <taxon>Hexapoda</taxon>
        <taxon>Collembola</taxon>
        <taxon>Entomobryomorpha</taxon>
        <taxon>Isotomoidea</taxon>
        <taxon>Isotomidae</taxon>
        <taxon>Proisotominae</taxon>
        <taxon>Folsomia</taxon>
    </lineage>
</organism>
<keyword evidence="4" id="KW-1003">Cell membrane</keyword>
<evidence type="ECO:0000313" key="15">
    <source>
        <dbReference type="EMBL" id="OXA46541.1"/>
    </source>
</evidence>
<evidence type="ECO:0000256" key="9">
    <source>
        <dbReference type="ARBA" id="ARBA00023316"/>
    </source>
</evidence>
<evidence type="ECO:0000256" key="11">
    <source>
        <dbReference type="ARBA" id="ARBA00037649"/>
    </source>
</evidence>
<comment type="function">
    <text evidence="11">Glucanases play a role in cell expansion during growth, in cell-cell fusion during mating, and in spore release during sporulation. This enzyme may be involved in beta-glucan degradation. Active on laminarin and lichenan.</text>
</comment>
<keyword evidence="14" id="KW-0732">Signal</keyword>
<evidence type="ECO:0000256" key="1">
    <source>
        <dbReference type="ARBA" id="ARBA00000382"/>
    </source>
</evidence>
<keyword evidence="16" id="KW-1185">Reference proteome</keyword>
<dbReference type="EMBL" id="LNIX01000015">
    <property type="protein sequence ID" value="OXA46541.1"/>
    <property type="molecule type" value="Genomic_DNA"/>
</dbReference>
<evidence type="ECO:0000256" key="10">
    <source>
        <dbReference type="ARBA" id="ARBA00023326"/>
    </source>
</evidence>
<keyword evidence="8" id="KW-0119">Carbohydrate metabolism</keyword>
<reference evidence="15 16" key="1">
    <citation type="submission" date="2015-12" db="EMBL/GenBank/DDBJ databases">
        <title>The genome of Folsomia candida.</title>
        <authorList>
            <person name="Faddeeva A."/>
            <person name="Derks M.F."/>
            <person name="Anvar Y."/>
            <person name="Smit S."/>
            <person name="Van Straalen N."/>
            <person name="Roelofs D."/>
        </authorList>
    </citation>
    <scope>NUCLEOTIDE SEQUENCE [LARGE SCALE GENOMIC DNA]</scope>
    <source>
        <strain evidence="15 16">VU population</strain>
        <tissue evidence="15">Whole body</tissue>
    </source>
</reference>
<evidence type="ECO:0000256" key="6">
    <source>
        <dbReference type="ARBA" id="ARBA00023136"/>
    </source>
</evidence>
<evidence type="ECO:0000313" key="16">
    <source>
        <dbReference type="Proteomes" id="UP000198287"/>
    </source>
</evidence>
<dbReference type="GO" id="GO:0042973">
    <property type="term" value="F:glucan endo-1,3-beta-D-glucosidase activity"/>
    <property type="evidence" value="ECO:0007669"/>
    <property type="project" value="UniProtKB-EC"/>
</dbReference>
<evidence type="ECO:0000256" key="5">
    <source>
        <dbReference type="ARBA" id="ARBA00022801"/>
    </source>
</evidence>
<dbReference type="Gene3D" id="3.20.20.80">
    <property type="entry name" value="Glycosidases"/>
    <property type="match status" value="1"/>
</dbReference>
<evidence type="ECO:0000256" key="12">
    <source>
        <dbReference type="ARBA" id="ARBA00042373"/>
    </source>
</evidence>